<dbReference type="Gene3D" id="3.90.640.10">
    <property type="entry name" value="Actin, Chain A, domain 4"/>
    <property type="match status" value="1"/>
</dbReference>
<dbReference type="AlphaFoldDB" id="F4Q8W4"/>
<dbReference type="FunFam" id="3.90.640.10:FF:000047">
    <property type="entry name" value="Actin, alpha skeletal muscle"/>
    <property type="match status" value="1"/>
</dbReference>
<dbReference type="Gene3D" id="3.30.420.40">
    <property type="match status" value="2"/>
</dbReference>
<dbReference type="KEGG" id="dfa:DFA_09957"/>
<evidence type="ECO:0000256" key="1">
    <source>
        <dbReference type="ARBA" id="ARBA00004245"/>
    </source>
</evidence>
<evidence type="ECO:0000256" key="5">
    <source>
        <dbReference type="ARBA" id="ARBA00023212"/>
    </source>
</evidence>
<evidence type="ECO:0000313" key="8">
    <source>
        <dbReference type="EMBL" id="EGG15133.1"/>
    </source>
</evidence>
<dbReference type="GO" id="GO:0005856">
    <property type="term" value="C:cytoskeleton"/>
    <property type="evidence" value="ECO:0007669"/>
    <property type="project" value="UniProtKB-SubCell"/>
</dbReference>
<accession>F4Q8W4</accession>
<keyword evidence="5" id="KW-0206">Cytoskeleton</keyword>
<comment type="similarity">
    <text evidence="7">Belongs to the actin family.</text>
</comment>
<dbReference type="GO" id="GO:0016192">
    <property type="term" value="P:vesicle-mediated transport"/>
    <property type="evidence" value="ECO:0007669"/>
    <property type="project" value="UniProtKB-ARBA"/>
</dbReference>
<dbReference type="Pfam" id="PF00022">
    <property type="entry name" value="Actin"/>
    <property type="match status" value="2"/>
</dbReference>
<dbReference type="Proteomes" id="UP000007797">
    <property type="component" value="Unassembled WGS sequence"/>
</dbReference>
<protein>
    <recommendedName>
        <fullName evidence="10">Actin</fullName>
    </recommendedName>
</protein>
<dbReference type="PRINTS" id="PR00190">
    <property type="entry name" value="ACTIN"/>
</dbReference>
<comment type="subcellular location">
    <subcellularLocation>
        <location evidence="1">Cytoplasm</location>
        <location evidence="1">Cytoskeleton</location>
    </subcellularLocation>
</comment>
<dbReference type="FunFam" id="3.30.420.40:FF:000058">
    <property type="entry name" value="Putative actin-related protein 5"/>
    <property type="match status" value="1"/>
</dbReference>
<evidence type="ECO:0000256" key="3">
    <source>
        <dbReference type="ARBA" id="ARBA00022741"/>
    </source>
</evidence>
<dbReference type="OrthoDB" id="27221at2759"/>
<dbReference type="RefSeq" id="XP_004351853.1">
    <property type="nucleotide sequence ID" value="XM_004351801.1"/>
</dbReference>
<sequence length="381" mass="41817">MSDLKPTVVIDCGSGLCKAGFTGDDAPSAVFSSVVGCPKHGGFMVDKGLKAYYVGDEALGAYGDKLIVNYPIQRGLITNWDDVEKIWDYAFNQLNANPEEHAILLSEAPLNPMGDRENMTQIMFETFSTPAFYLGVQAALSLYATGTTTGIVLDCGDGVTHAVPINQGYAIQGAVVSRNIGGRDITDYMLKNLVKRGNTTATMEISRDTKEKLCHIALDYHSEMQADASSTQFEKQYELPDGQVIAIGNERFRCPEALFRPSLVGMQFDGIHQATNQAITNCEFVDVRQKLYANVVLAGGSTMFSGMAERMEKELCALAPSRVNIIAPPERQYSAWTGGSSLASLSTFQDMWISKEEYQETGPFIVHSKYNLQIDWIGQFN</sequence>
<evidence type="ECO:0000313" key="9">
    <source>
        <dbReference type="Proteomes" id="UP000007797"/>
    </source>
</evidence>
<dbReference type="STRING" id="1054147.F4Q8W4"/>
<gene>
    <name evidence="8" type="ORF">DFA_09957</name>
</gene>
<evidence type="ECO:0000256" key="7">
    <source>
        <dbReference type="RuleBase" id="RU000487"/>
    </source>
</evidence>
<proteinExistence type="inferred from homology"/>
<dbReference type="PANTHER" id="PTHR11937">
    <property type="entry name" value="ACTIN"/>
    <property type="match status" value="1"/>
</dbReference>
<evidence type="ECO:0000256" key="4">
    <source>
        <dbReference type="ARBA" id="ARBA00022840"/>
    </source>
</evidence>
<keyword evidence="2" id="KW-0963">Cytoplasm</keyword>
<keyword evidence="4" id="KW-0067">ATP-binding</keyword>
<comment type="function">
    <text evidence="6">Actins are highly conserved proteins that are involved in various types of cell motility and are ubiquitously expressed in all eukaryotic cells. Multiple isoforms are involved in various cellular functions such as cytoskeleton structure, cell mobility, chromosome movement and muscle contraction.</text>
</comment>
<organism evidence="8 9">
    <name type="scientific">Cavenderia fasciculata</name>
    <name type="common">Slime mold</name>
    <name type="synonym">Dictyostelium fasciculatum</name>
    <dbReference type="NCBI Taxonomy" id="261658"/>
    <lineage>
        <taxon>Eukaryota</taxon>
        <taxon>Amoebozoa</taxon>
        <taxon>Evosea</taxon>
        <taxon>Eumycetozoa</taxon>
        <taxon>Dictyostelia</taxon>
        <taxon>Acytosteliales</taxon>
        <taxon>Cavenderiaceae</taxon>
        <taxon>Cavenderia</taxon>
    </lineage>
</organism>
<evidence type="ECO:0008006" key="10">
    <source>
        <dbReference type="Google" id="ProtNLM"/>
    </source>
</evidence>
<dbReference type="InterPro" id="IPR004000">
    <property type="entry name" value="Actin"/>
</dbReference>
<keyword evidence="9" id="KW-1185">Reference proteome</keyword>
<dbReference type="EMBL" id="GL883026">
    <property type="protein sequence ID" value="EGG15133.1"/>
    <property type="molecule type" value="Genomic_DNA"/>
</dbReference>
<reference evidence="9" key="1">
    <citation type="journal article" date="2011" name="Genome Res.">
        <title>Phylogeny-wide analysis of social amoeba genomes highlights ancient origins for complex intercellular communication.</title>
        <authorList>
            <person name="Heidel A.J."/>
            <person name="Lawal H.M."/>
            <person name="Felder M."/>
            <person name="Schilde C."/>
            <person name="Helps N.R."/>
            <person name="Tunggal B."/>
            <person name="Rivero F."/>
            <person name="John U."/>
            <person name="Schleicher M."/>
            <person name="Eichinger L."/>
            <person name="Platzer M."/>
            <person name="Noegel A.A."/>
            <person name="Schaap P."/>
            <person name="Gloeckner G."/>
        </authorList>
    </citation>
    <scope>NUCLEOTIDE SEQUENCE [LARGE SCALE GENOMIC DNA]</scope>
    <source>
        <strain evidence="9">SH3</strain>
    </source>
</reference>
<evidence type="ECO:0000256" key="6">
    <source>
        <dbReference type="ARBA" id="ARBA00025474"/>
    </source>
</evidence>
<dbReference type="InterPro" id="IPR043129">
    <property type="entry name" value="ATPase_NBD"/>
</dbReference>
<keyword evidence="3" id="KW-0547">Nucleotide-binding</keyword>
<dbReference type="GeneID" id="14867355"/>
<dbReference type="GO" id="GO:0005524">
    <property type="term" value="F:ATP binding"/>
    <property type="evidence" value="ECO:0007669"/>
    <property type="project" value="UniProtKB-KW"/>
</dbReference>
<dbReference type="SUPFAM" id="SSF53067">
    <property type="entry name" value="Actin-like ATPase domain"/>
    <property type="match status" value="2"/>
</dbReference>
<name>F4Q8W4_CACFS</name>
<dbReference type="FunFam" id="3.30.420.40:FF:000148">
    <property type="entry name" value="Actin, alpha skeletal muscle"/>
    <property type="match status" value="1"/>
</dbReference>
<evidence type="ECO:0000256" key="2">
    <source>
        <dbReference type="ARBA" id="ARBA00022490"/>
    </source>
</evidence>
<dbReference type="SMART" id="SM00268">
    <property type="entry name" value="ACTIN"/>
    <property type="match status" value="1"/>
</dbReference>